<comment type="caution">
    <text evidence="7">The sequence shown here is derived from an EMBL/GenBank/DDBJ whole genome shotgun (WGS) entry which is preliminary data.</text>
</comment>
<dbReference type="GO" id="GO:0004326">
    <property type="term" value="F:tetrahydrofolylpolyglutamate synthase activity"/>
    <property type="evidence" value="ECO:0007669"/>
    <property type="project" value="InterPro"/>
</dbReference>
<evidence type="ECO:0000313" key="8">
    <source>
        <dbReference type="Proteomes" id="UP000803884"/>
    </source>
</evidence>
<name>A0AB34KSJ4_9PEZI</name>
<comment type="similarity">
    <text evidence="1">Belongs to the folylpolyglutamate synthase family.</text>
</comment>
<dbReference type="GO" id="GO:0008841">
    <property type="term" value="F:dihydrofolate synthase activity"/>
    <property type="evidence" value="ECO:0007669"/>
    <property type="project" value="TreeGrafter"/>
</dbReference>
<dbReference type="PANTHER" id="PTHR11136">
    <property type="entry name" value="FOLYLPOLYGLUTAMATE SYNTHASE-RELATED"/>
    <property type="match status" value="1"/>
</dbReference>
<sequence length="476" mass="50543">MIELGLQRVSRLLSKTHLPWRAIHVAGTNGKGSICVYISGMLEAYNNSAFRTSSKQPRIRHGRFTSPHLIDRWDCISINQQPVSSALFHEIEKKVLLRNASEKINASEFELLTATAFEIFTHENVDIGVIEVGMGGRLDATNILGQEVVDEDSQPSNPTMRAQPLVTAIAKIGLDHQSFLGSTLEAIAAEKAGILKPNVPLVYDASNPPEVTSTFTTLAAKTNAPISHLTDLNLPTTSPSLLHQTLPATDLAALNLPPSPPTPDSMPTPQHTKQNTSVALHTTLLALSRLSLLHLPPPSDLLASLLSVPRATTFPGRQQPLSITPLTGRRAPVLLDGAHNAQSALVLAETVERLRSASPSKQVTWLLAASDSKDVAALLRPLLRGGDAVFAVEFGDVEGMPWVKAMAGEKVLEAARSVAGGLGREGVFGRDLVAGLRAASEAAGEEGVLVVAGSLYLVGGVLGALREAEGERKGGE</sequence>
<dbReference type="EMBL" id="JAAQHG020000013">
    <property type="protein sequence ID" value="KAL1586777.1"/>
    <property type="molecule type" value="Genomic_DNA"/>
</dbReference>
<dbReference type="InterPro" id="IPR036565">
    <property type="entry name" value="Mur-like_cat_sf"/>
</dbReference>
<dbReference type="SUPFAM" id="SSF53623">
    <property type="entry name" value="MurD-like peptide ligases, catalytic domain"/>
    <property type="match status" value="1"/>
</dbReference>
<dbReference type="AlphaFoldDB" id="A0AB34KSJ4"/>
<evidence type="ECO:0000313" key="7">
    <source>
        <dbReference type="EMBL" id="KAL1586777.1"/>
    </source>
</evidence>
<keyword evidence="3" id="KW-0479">Metal-binding</keyword>
<protein>
    <recommendedName>
        <fullName evidence="9">Dihydrofolate synthetase</fullName>
    </recommendedName>
</protein>
<evidence type="ECO:0000256" key="2">
    <source>
        <dbReference type="ARBA" id="ARBA00022598"/>
    </source>
</evidence>
<gene>
    <name evidence="7" type="ORF">WHR41_04474</name>
</gene>
<evidence type="ECO:0000256" key="1">
    <source>
        <dbReference type="ARBA" id="ARBA00008276"/>
    </source>
</evidence>
<proteinExistence type="inferred from homology"/>
<dbReference type="Gene3D" id="3.90.190.20">
    <property type="entry name" value="Mur ligase, C-terminal domain"/>
    <property type="match status" value="1"/>
</dbReference>
<evidence type="ECO:0000256" key="3">
    <source>
        <dbReference type="ARBA" id="ARBA00022723"/>
    </source>
</evidence>
<dbReference type="SUPFAM" id="SSF53244">
    <property type="entry name" value="MurD-like peptide ligases, peptide-binding domain"/>
    <property type="match status" value="1"/>
</dbReference>
<dbReference type="GeneID" id="96005918"/>
<dbReference type="GO" id="GO:0005524">
    <property type="term" value="F:ATP binding"/>
    <property type="evidence" value="ECO:0007669"/>
    <property type="project" value="UniProtKB-KW"/>
</dbReference>
<organism evidence="7 8">
    <name type="scientific">Cladosporium halotolerans</name>
    <dbReference type="NCBI Taxonomy" id="1052096"/>
    <lineage>
        <taxon>Eukaryota</taxon>
        <taxon>Fungi</taxon>
        <taxon>Dikarya</taxon>
        <taxon>Ascomycota</taxon>
        <taxon>Pezizomycotina</taxon>
        <taxon>Dothideomycetes</taxon>
        <taxon>Dothideomycetidae</taxon>
        <taxon>Cladosporiales</taxon>
        <taxon>Cladosporiaceae</taxon>
        <taxon>Cladosporium</taxon>
    </lineage>
</organism>
<evidence type="ECO:0000256" key="6">
    <source>
        <dbReference type="ARBA" id="ARBA00022842"/>
    </source>
</evidence>
<dbReference type="InterPro" id="IPR018109">
    <property type="entry name" value="Folylpolyglutamate_synth_CS"/>
</dbReference>
<reference evidence="7 8" key="1">
    <citation type="journal article" date="2020" name="Microbiol. Resour. Announc.">
        <title>Draft Genome Sequence of a Cladosporium Species Isolated from the Mesophotic Ascidian Didemnum maculosum.</title>
        <authorList>
            <person name="Gioti A."/>
            <person name="Siaperas R."/>
            <person name="Nikolaivits E."/>
            <person name="Le Goff G."/>
            <person name="Ouazzani J."/>
            <person name="Kotoulas G."/>
            <person name="Topakas E."/>
        </authorList>
    </citation>
    <scope>NUCLEOTIDE SEQUENCE [LARGE SCALE GENOMIC DNA]</scope>
    <source>
        <strain evidence="7 8">TM138-S3</strain>
    </source>
</reference>
<accession>A0AB34KSJ4</accession>
<evidence type="ECO:0008006" key="9">
    <source>
        <dbReference type="Google" id="ProtNLM"/>
    </source>
</evidence>
<dbReference type="PANTHER" id="PTHR11136:SF0">
    <property type="entry name" value="DIHYDROFOLATE SYNTHETASE-RELATED"/>
    <property type="match status" value="1"/>
</dbReference>
<evidence type="ECO:0000256" key="5">
    <source>
        <dbReference type="ARBA" id="ARBA00022840"/>
    </source>
</evidence>
<dbReference type="PROSITE" id="PS01012">
    <property type="entry name" value="FOLYLPOLYGLU_SYNT_2"/>
    <property type="match status" value="1"/>
</dbReference>
<keyword evidence="6" id="KW-0460">Magnesium</keyword>
<dbReference type="Gene3D" id="3.40.1190.10">
    <property type="entry name" value="Mur-like, catalytic domain"/>
    <property type="match status" value="1"/>
</dbReference>
<dbReference type="GO" id="GO:0005829">
    <property type="term" value="C:cytosol"/>
    <property type="evidence" value="ECO:0007669"/>
    <property type="project" value="TreeGrafter"/>
</dbReference>
<keyword evidence="4" id="KW-0547">Nucleotide-binding</keyword>
<evidence type="ECO:0000256" key="4">
    <source>
        <dbReference type="ARBA" id="ARBA00022741"/>
    </source>
</evidence>
<dbReference type="Proteomes" id="UP000803884">
    <property type="component" value="Unassembled WGS sequence"/>
</dbReference>
<keyword evidence="2" id="KW-0436">Ligase</keyword>
<dbReference type="GO" id="GO:0046872">
    <property type="term" value="F:metal ion binding"/>
    <property type="evidence" value="ECO:0007669"/>
    <property type="project" value="UniProtKB-KW"/>
</dbReference>
<dbReference type="InterPro" id="IPR001645">
    <property type="entry name" value="Folylpolyglutamate_synth"/>
</dbReference>
<keyword evidence="5" id="KW-0067">ATP-binding</keyword>
<dbReference type="InterPro" id="IPR036615">
    <property type="entry name" value="Mur_ligase_C_dom_sf"/>
</dbReference>
<keyword evidence="8" id="KW-1185">Reference proteome</keyword>
<dbReference type="GO" id="GO:0005739">
    <property type="term" value="C:mitochondrion"/>
    <property type="evidence" value="ECO:0007669"/>
    <property type="project" value="TreeGrafter"/>
</dbReference>
<dbReference type="RefSeq" id="XP_069229882.1">
    <property type="nucleotide sequence ID" value="XM_069373080.1"/>
</dbReference>